<proteinExistence type="predicted"/>
<dbReference type="SMART" id="SM00220">
    <property type="entry name" value="S_TKc"/>
    <property type="match status" value="1"/>
</dbReference>
<dbReference type="Pfam" id="PF00069">
    <property type="entry name" value="Pkinase"/>
    <property type="match status" value="1"/>
</dbReference>
<dbReference type="PANTHER" id="PTHR24347">
    <property type="entry name" value="SERINE/THREONINE-PROTEIN KINASE"/>
    <property type="match status" value="1"/>
</dbReference>
<dbReference type="PROSITE" id="PS50011">
    <property type="entry name" value="PROTEIN_KINASE_DOM"/>
    <property type="match status" value="1"/>
</dbReference>
<dbReference type="InterPro" id="IPR000719">
    <property type="entry name" value="Prot_kinase_dom"/>
</dbReference>
<feature type="domain" description="Protein kinase" evidence="1">
    <location>
        <begin position="1"/>
        <end position="172"/>
    </location>
</feature>
<dbReference type="Gene3D" id="1.10.510.10">
    <property type="entry name" value="Transferase(Phosphotransferase) domain 1"/>
    <property type="match status" value="1"/>
</dbReference>
<evidence type="ECO:0000313" key="3">
    <source>
        <dbReference type="Proteomes" id="UP001164746"/>
    </source>
</evidence>
<protein>
    <submittedName>
        <fullName evidence="2">PHKG2-like protein</fullName>
    </submittedName>
</protein>
<organism evidence="2 3">
    <name type="scientific">Mya arenaria</name>
    <name type="common">Soft-shell clam</name>
    <dbReference type="NCBI Taxonomy" id="6604"/>
    <lineage>
        <taxon>Eukaryota</taxon>
        <taxon>Metazoa</taxon>
        <taxon>Spiralia</taxon>
        <taxon>Lophotrochozoa</taxon>
        <taxon>Mollusca</taxon>
        <taxon>Bivalvia</taxon>
        <taxon>Autobranchia</taxon>
        <taxon>Heteroconchia</taxon>
        <taxon>Euheterodonta</taxon>
        <taxon>Imparidentia</taxon>
        <taxon>Neoheterodontei</taxon>
        <taxon>Myida</taxon>
        <taxon>Myoidea</taxon>
        <taxon>Myidae</taxon>
        <taxon>Mya</taxon>
    </lineage>
</organism>
<dbReference type="EMBL" id="CP111015">
    <property type="protein sequence ID" value="WAR03515.1"/>
    <property type="molecule type" value="Genomic_DNA"/>
</dbReference>
<evidence type="ECO:0000313" key="2">
    <source>
        <dbReference type="EMBL" id="WAR03515.1"/>
    </source>
</evidence>
<name>A0ABY7E0I2_MYAAR</name>
<evidence type="ECO:0000259" key="1">
    <source>
        <dbReference type="PROSITE" id="PS50011"/>
    </source>
</evidence>
<sequence>LFTKQLLTAVAFLHSKNIPENILLDNSLNLKVSDFGFATVLGPNEELTELCGTPGYLAPEVFAVSMYYNVPGYRHEVDMWACWVIMYTLLCRAPPFWQRKQMQMLRMIMQGNYKFDSPEWDALVYVVNFYQRLKFFYNNPPPASVQLMKVNPYSVKMCRKLLDGCAFRMYGH</sequence>
<gene>
    <name evidence="2" type="ORF">MAR_010073</name>
</gene>
<accession>A0ABY7E0I2</accession>
<reference evidence="2" key="1">
    <citation type="submission" date="2022-11" db="EMBL/GenBank/DDBJ databases">
        <title>Centuries of genome instability and evolution in soft-shell clam transmissible cancer (bioRxiv).</title>
        <authorList>
            <person name="Hart S.F.M."/>
            <person name="Yonemitsu M.A."/>
            <person name="Giersch R.M."/>
            <person name="Beal B.F."/>
            <person name="Arriagada G."/>
            <person name="Davis B.W."/>
            <person name="Ostrander E.A."/>
            <person name="Goff S.P."/>
            <person name="Metzger M.J."/>
        </authorList>
    </citation>
    <scope>NUCLEOTIDE SEQUENCE</scope>
    <source>
        <strain evidence="2">MELC-2E11</strain>
        <tissue evidence="2">Siphon/mantle</tissue>
    </source>
</reference>
<feature type="non-terminal residue" evidence="2">
    <location>
        <position position="1"/>
    </location>
</feature>
<keyword evidence="3" id="KW-1185">Reference proteome</keyword>
<dbReference type="InterPro" id="IPR011009">
    <property type="entry name" value="Kinase-like_dom_sf"/>
</dbReference>
<dbReference type="SUPFAM" id="SSF56112">
    <property type="entry name" value="Protein kinase-like (PK-like)"/>
    <property type="match status" value="1"/>
</dbReference>
<dbReference type="Proteomes" id="UP001164746">
    <property type="component" value="Chromosome 4"/>
</dbReference>
<feature type="non-terminal residue" evidence="2">
    <location>
        <position position="172"/>
    </location>
</feature>